<dbReference type="Pfam" id="PF00010">
    <property type="entry name" value="HLH"/>
    <property type="match status" value="1"/>
</dbReference>
<evidence type="ECO:0000259" key="8">
    <source>
        <dbReference type="PROSITE" id="PS50888"/>
    </source>
</evidence>
<keyword evidence="10" id="KW-1185">Reference proteome</keyword>
<dbReference type="InterPro" id="IPR011598">
    <property type="entry name" value="bHLH_dom"/>
</dbReference>
<evidence type="ECO:0000313" key="9">
    <source>
        <dbReference type="EMBL" id="KAF0303931.1"/>
    </source>
</evidence>
<feature type="region of interest" description="Disordered" evidence="7">
    <location>
        <begin position="221"/>
        <end position="259"/>
    </location>
</feature>
<comment type="caution">
    <text evidence="9">The sequence shown here is derived from an EMBL/GenBank/DDBJ whole genome shotgun (WGS) entry which is preliminary data.</text>
</comment>
<evidence type="ECO:0000256" key="7">
    <source>
        <dbReference type="SAM" id="MobiDB-lite"/>
    </source>
</evidence>
<dbReference type="InterPro" id="IPR050283">
    <property type="entry name" value="E-box_TF_Regulators"/>
</dbReference>
<keyword evidence="1" id="KW-0217">Developmental protein</keyword>
<evidence type="ECO:0000256" key="2">
    <source>
        <dbReference type="ARBA" id="ARBA00022782"/>
    </source>
</evidence>
<evidence type="ECO:0000256" key="1">
    <source>
        <dbReference type="ARBA" id="ARBA00022473"/>
    </source>
</evidence>
<dbReference type="SUPFAM" id="SSF47459">
    <property type="entry name" value="HLH, helix-loop-helix DNA-binding domain"/>
    <property type="match status" value="1"/>
</dbReference>
<reference evidence="9 10" key="1">
    <citation type="submission" date="2019-07" db="EMBL/GenBank/DDBJ databases">
        <title>Draft genome assembly of a fouling barnacle, Amphibalanus amphitrite (Darwin, 1854): The first reference genome for Thecostraca.</title>
        <authorList>
            <person name="Kim W."/>
        </authorList>
    </citation>
    <scope>NUCLEOTIDE SEQUENCE [LARGE SCALE GENOMIC DNA]</scope>
    <source>
        <strain evidence="9">SNU_AA5</strain>
        <tissue evidence="9">Soma without cirri and trophi</tissue>
    </source>
</reference>
<dbReference type="OrthoDB" id="8583783at2759"/>
<evidence type="ECO:0000313" key="10">
    <source>
        <dbReference type="Proteomes" id="UP000440578"/>
    </source>
</evidence>
<sequence>MEHSFFQQDHFQVIWKADAKYILCEKLDMIPDLEPELMEGTTVAYRCPASKESALQWIQLYQEAANITLTTNRSTDPCAAYELRVTCNKKPHNHAVDNAAALRHRRVSELTKARLMELFQHHHSPSTALETLKLQLQEEHGSAYPSVAADRAIVPDRMAVYYAPGPGTMRSGAGAPSHELCVKRELPSPEGTDIYLPAYPVLDYTAGAANLHSTGWESPCLQWSPAESPPPPTEPSPARSRRRRRPTGERALSGRRRSSVCHSLQELHSQRQMANNRERHRTQLLNSAFHELRQIIPTLPSDKLSKIQTLRLASRYIEFLYWVLHGGADGPPSLPYERLSSAFSAWRMEEEQCLSGGRAEYRDGAS</sequence>
<keyword evidence="5" id="KW-0804">Transcription</keyword>
<dbReference type="PROSITE" id="PS50888">
    <property type="entry name" value="BHLH"/>
    <property type="match status" value="1"/>
</dbReference>
<dbReference type="GO" id="GO:0046983">
    <property type="term" value="F:protein dimerization activity"/>
    <property type="evidence" value="ECO:0007669"/>
    <property type="project" value="InterPro"/>
</dbReference>
<accession>A0A6A4WPK1</accession>
<dbReference type="Proteomes" id="UP000440578">
    <property type="component" value="Unassembled WGS sequence"/>
</dbReference>
<dbReference type="EMBL" id="VIIS01000904">
    <property type="protein sequence ID" value="KAF0303931.1"/>
    <property type="molecule type" value="Genomic_DNA"/>
</dbReference>
<dbReference type="GO" id="GO:0030154">
    <property type="term" value="P:cell differentiation"/>
    <property type="evidence" value="ECO:0007669"/>
    <property type="project" value="UniProtKB-KW"/>
</dbReference>
<keyword evidence="4" id="KW-0238">DNA-binding</keyword>
<dbReference type="GO" id="GO:0000981">
    <property type="term" value="F:DNA-binding transcription factor activity, RNA polymerase II-specific"/>
    <property type="evidence" value="ECO:0007669"/>
    <property type="project" value="TreeGrafter"/>
</dbReference>
<dbReference type="InterPro" id="IPR036638">
    <property type="entry name" value="HLH_DNA-bd_sf"/>
</dbReference>
<proteinExistence type="predicted"/>
<dbReference type="PANTHER" id="PTHR23349">
    <property type="entry name" value="BASIC HELIX-LOOP-HELIX TRANSCRIPTION FACTOR, TWIST"/>
    <property type="match status" value="1"/>
</dbReference>
<evidence type="ECO:0000256" key="4">
    <source>
        <dbReference type="ARBA" id="ARBA00023125"/>
    </source>
</evidence>
<dbReference type="PANTHER" id="PTHR23349:SF50">
    <property type="entry name" value="PROTEIN TWIST"/>
    <property type="match status" value="1"/>
</dbReference>
<gene>
    <name evidence="9" type="primary">Twist2</name>
    <name evidence="9" type="ORF">FJT64_024120</name>
</gene>
<keyword evidence="2" id="KW-0221">Differentiation</keyword>
<keyword evidence="6" id="KW-0539">Nucleus</keyword>
<dbReference type="GO" id="GO:0000977">
    <property type="term" value="F:RNA polymerase II transcription regulatory region sequence-specific DNA binding"/>
    <property type="evidence" value="ECO:0007669"/>
    <property type="project" value="TreeGrafter"/>
</dbReference>
<protein>
    <submittedName>
        <fullName evidence="9">Twist-related protein 2</fullName>
    </submittedName>
</protein>
<evidence type="ECO:0000256" key="6">
    <source>
        <dbReference type="ARBA" id="ARBA00023242"/>
    </source>
</evidence>
<dbReference type="AlphaFoldDB" id="A0A6A4WPK1"/>
<dbReference type="Gene3D" id="4.10.280.10">
    <property type="entry name" value="Helix-loop-helix DNA-binding domain"/>
    <property type="match status" value="1"/>
</dbReference>
<evidence type="ECO:0000256" key="3">
    <source>
        <dbReference type="ARBA" id="ARBA00023015"/>
    </source>
</evidence>
<name>A0A6A4WPK1_AMPAM</name>
<evidence type="ECO:0000256" key="5">
    <source>
        <dbReference type="ARBA" id="ARBA00023163"/>
    </source>
</evidence>
<keyword evidence="3" id="KW-0805">Transcription regulation</keyword>
<dbReference type="SMART" id="SM00353">
    <property type="entry name" value="HLH"/>
    <property type="match status" value="1"/>
</dbReference>
<feature type="domain" description="BHLH" evidence="8">
    <location>
        <begin position="269"/>
        <end position="320"/>
    </location>
</feature>
<organism evidence="9 10">
    <name type="scientific">Amphibalanus amphitrite</name>
    <name type="common">Striped barnacle</name>
    <name type="synonym">Balanus amphitrite</name>
    <dbReference type="NCBI Taxonomy" id="1232801"/>
    <lineage>
        <taxon>Eukaryota</taxon>
        <taxon>Metazoa</taxon>
        <taxon>Ecdysozoa</taxon>
        <taxon>Arthropoda</taxon>
        <taxon>Crustacea</taxon>
        <taxon>Multicrustacea</taxon>
        <taxon>Cirripedia</taxon>
        <taxon>Thoracica</taxon>
        <taxon>Thoracicalcarea</taxon>
        <taxon>Balanomorpha</taxon>
        <taxon>Balanoidea</taxon>
        <taxon>Balanidae</taxon>
        <taxon>Amphibalaninae</taxon>
        <taxon>Amphibalanus</taxon>
    </lineage>
</organism>